<sequence>MEKIIVVPWSSDSEWQLVRQDIYADRDTRNYQRALRQLLLWKTKGGPLSRGLHCTELILEVISKDTYFCNVDVIINTSDLVRLYSMAIMKFVNLTVDVLGNGPQKSMYFRASRLDIPPWLIDMRHKISHDQDLPTLESLRAATEFALKWLKTKYWNNDDNFKVITTKLYTSVTDEFIDILELYMLNKIKTNTIDKEERLNALKTKLSVPSFSYKECIKKIKEFLANKVYTSQLVNAFVTRYLMNAQECNSIKGRISKTDKDVWSVLLKLFTTSGLLTNLLQCLVTQNSRVAALWIIELCIVVFKNSKKIEIKHNENDNCMTCKTLDLDSNLVLRTALNSPHSHTVVFLKWLLRIQSNPLKVKQEYNIVKLVKLYTSSVKINSQNTAKVFTIKDLTNKNSNLQSQWSLALGEMNWKQISFGTIL</sequence>
<keyword evidence="2" id="KW-1185">Reference proteome</keyword>
<gene>
    <name evidence="1" type="ORF">CINCED_3A019295</name>
</gene>
<dbReference type="GO" id="GO:0030687">
    <property type="term" value="C:preribosome, large subunit precursor"/>
    <property type="evidence" value="ECO:0007669"/>
    <property type="project" value="TreeGrafter"/>
</dbReference>
<reference evidence="1 2" key="1">
    <citation type="submission" date="2019-08" db="EMBL/GenBank/DDBJ databases">
        <authorList>
            <person name="Alioto T."/>
            <person name="Alioto T."/>
            <person name="Gomez Garrido J."/>
        </authorList>
    </citation>
    <scope>NUCLEOTIDE SEQUENCE [LARGE SCALE GENOMIC DNA]</scope>
</reference>
<dbReference type="GO" id="GO:0090730">
    <property type="term" value="C:Las1 complex"/>
    <property type="evidence" value="ECO:0007669"/>
    <property type="project" value="InterPro"/>
</dbReference>
<dbReference type="PANTHER" id="PTHR15002">
    <property type="entry name" value="RIBOSOMAL BIOGENESIS PROTEIN LAS1L"/>
    <property type="match status" value="1"/>
</dbReference>
<dbReference type="Proteomes" id="UP000325440">
    <property type="component" value="Unassembled WGS sequence"/>
</dbReference>
<dbReference type="InterPro" id="IPR007174">
    <property type="entry name" value="Las1"/>
</dbReference>
<name>A0A5E4MM25_9HEMI</name>
<dbReference type="GO" id="GO:0000470">
    <property type="term" value="P:maturation of LSU-rRNA"/>
    <property type="evidence" value="ECO:0007669"/>
    <property type="project" value="TreeGrafter"/>
</dbReference>
<dbReference type="OrthoDB" id="10263222at2759"/>
<dbReference type="Pfam" id="PF04031">
    <property type="entry name" value="Las1"/>
    <property type="match status" value="1"/>
</dbReference>
<dbReference type="PANTHER" id="PTHR15002:SF0">
    <property type="entry name" value="RIBOSOMAL BIOGENESIS PROTEIN LAS1L"/>
    <property type="match status" value="1"/>
</dbReference>
<protein>
    <submittedName>
        <fullName evidence="1">Las1-like</fullName>
    </submittedName>
</protein>
<dbReference type="GO" id="GO:0004519">
    <property type="term" value="F:endonuclease activity"/>
    <property type="evidence" value="ECO:0007669"/>
    <property type="project" value="InterPro"/>
</dbReference>
<dbReference type="EMBL" id="CABPRJ010000949">
    <property type="protein sequence ID" value="VVC31396.1"/>
    <property type="molecule type" value="Genomic_DNA"/>
</dbReference>
<accession>A0A5E4MM25</accession>
<organism evidence="1 2">
    <name type="scientific">Cinara cedri</name>
    <dbReference type="NCBI Taxonomy" id="506608"/>
    <lineage>
        <taxon>Eukaryota</taxon>
        <taxon>Metazoa</taxon>
        <taxon>Ecdysozoa</taxon>
        <taxon>Arthropoda</taxon>
        <taxon>Hexapoda</taxon>
        <taxon>Insecta</taxon>
        <taxon>Pterygota</taxon>
        <taxon>Neoptera</taxon>
        <taxon>Paraneoptera</taxon>
        <taxon>Hemiptera</taxon>
        <taxon>Sternorrhyncha</taxon>
        <taxon>Aphidomorpha</taxon>
        <taxon>Aphidoidea</taxon>
        <taxon>Aphididae</taxon>
        <taxon>Lachninae</taxon>
        <taxon>Cinara</taxon>
    </lineage>
</organism>
<evidence type="ECO:0000313" key="1">
    <source>
        <dbReference type="EMBL" id="VVC31396.1"/>
    </source>
</evidence>
<proteinExistence type="predicted"/>
<dbReference type="GO" id="GO:0000460">
    <property type="term" value="P:maturation of 5.8S rRNA"/>
    <property type="evidence" value="ECO:0007669"/>
    <property type="project" value="TreeGrafter"/>
</dbReference>
<evidence type="ECO:0000313" key="2">
    <source>
        <dbReference type="Proteomes" id="UP000325440"/>
    </source>
</evidence>
<dbReference type="AlphaFoldDB" id="A0A5E4MM25"/>